<dbReference type="PANTHER" id="PTHR35563">
    <property type="entry name" value="BARREL METAL-DEPENDENT HYDROLASE, PUTATIVE (AFU_ORTHOLOGUE AFUA_1G16240)-RELATED"/>
    <property type="match status" value="1"/>
</dbReference>
<evidence type="ECO:0000313" key="2">
    <source>
        <dbReference type="EMBL" id="KND61904.1"/>
    </source>
</evidence>
<dbReference type="InterPro" id="IPR032466">
    <property type="entry name" value="Metal_Hydrolase"/>
</dbReference>
<dbReference type="Pfam" id="PF04909">
    <property type="entry name" value="Amidohydro_2"/>
    <property type="match status" value="1"/>
</dbReference>
<dbReference type="PROSITE" id="PS51257">
    <property type="entry name" value="PROKAR_LIPOPROTEIN"/>
    <property type="match status" value="1"/>
</dbReference>
<accession>A0A0L0MIS9</accession>
<dbReference type="PANTHER" id="PTHR35563:SF2">
    <property type="entry name" value="BARREL METAL-DEPENDENT HYDROLASE, PUTATIVE (AFU_ORTHOLOGUE AFUA_1G16240)-RELATED"/>
    <property type="match status" value="1"/>
</dbReference>
<organism evidence="2 3">
    <name type="scientific">Candidatus Burkholderia verschuerenii</name>
    <dbReference type="NCBI Taxonomy" id="242163"/>
    <lineage>
        <taxon>Bacteria</taxon>
        <taxon>Pseudomonadati</taxon>
        <taxon>Pseudomonadota</taxon>
        <taxon>Betaproteobacteria</taxon>
        <taxon>Burkholderiales</taxon>
        <taxon>Burkholderiaceae</taxon>
        <taxon>Burkholderia</taxon>
    </lineage>
</organism>
<gene>
    <name evidence="2" type="ORF">BVER_01496</name>
</gene>
<name>A0A0L0MIS9_9BURK</name>
<dbReference type="OrthoDB" id="9787654at2"/>
<keyword evidence="2" id="KW-0378">Hydrolase</keyword>
<dbReference type="EMBL" id="LFJJ01000009">
    <property type="protein sequence ID" value="KND61904.1"/>
    <property type="molecule type" value="Genomic_DNA"/>
</dbReference>
<keyword evidence="3" id="KW-1185">Reference proteome</keyword>
<comment type="caution">
    <text evidence="2">The sequence shown here is derived from an EMBL/GenBank/DDBJ whole genome shotgun (WGS) entry which is preliminary data.</text>
</comment>
<evidence type="ECO:0000313" key="3">
    <source>
        <dbReference type="Proteomes" id="UP000036959"/>
    </source>
</evidence>
<evidence type="ECO:0000259" key="1">
    <source>
        <dbReference type="Pfam" id="PF04909"/>
    </source>
</evidence>
<dbReference type="InterPro" id="IPR052358">
    <property type="entry name" value="Aro_Compnd_Degr_Hydrolases"/>
</dbReference>
<dbReference type="RefSeq" id="WP_050452127.1">
    <property type="nucleotide sequence ID" value="NZ_LFJJ01000009.1"/>
</dbReference>
<dbReference type="GO" id="GO:0016787">
    <property type="term" value="F:hydrolase activity"/>
    <property type="evidence" value="ECO:0007669"/>
    <property type="project" value="UniProtKB-KW"/>
</dbReference>
<proteinExistence type="predicted"/>
<dbReference type="AlphaFoldDB" id="A0A0L0MIS9"/>
<dbReference type="SUPFAM" id="SSF51556">
    <property type="entry name" value="Metallo-dependent hydrolases"/>
    <property type="match status" value="1"/>
</dbReference>
<sequence>MARFDEKRRTTLKALGALTMLGGCAQTQVQTQGPQVKWSTGTERATLPMPANATDCHHHIYDHRYPWAPEATLKPGDATVDDYRQLQQRIGTTRNVIIQPSSYGVDNRLLVESIARFDGRARGIAVVNTSVTQTELVALDRAGVRGIRFNLAPPGTTTLDMVKPLAARIAPMGWHVQVNAPAAFLLQARSVWYDLPCPVVFDHLAHVPEPDAVHQPAFQMVSELLTSGKAYVKLIGFYNETRVGPPTYADSVALASGFAQVAPERMLWGSDWPHPTEQPLNRIPDDALLTDLFAKVVPDEATRKMILVDTPAKLYGFN</sequence>
<dbReference type="Gene3D" id="3.20.20.140">
    <property type="entry name" value="Metal-dependent hydrolases"/>
    <property type="match status" value="1"/>
</dbReference>
<feature type="domain" description="Amidohydrolase-related" evidence="1">
    <location>
        <begin position="55"/>
        <end position="317"/>
    </location>
</feature>
<reference evidence="3" key="1">
    <citation type="submission" date="2015-06" db="EMBL/GenBank/DDBJ databases">
        <title>Comparative genomics of Burkholderia leaf nodule symbionts.</title>
        <authorList>
            <person name="Carlier A."/>
            <person name="Eberl L."/>
            <person name="Pinto-Carbo M."/>
        </authorList>
    </citation>
    <scope>NUCLEOTIDE SEQUENCE [LARGE SCALE GENOMIC DNA]</scope>
    <source>
        <strain evidence="3">UZHbot4</strain>
    </source>
</reference>
<dbReference type="Proteomes" id="UP000036959">
    <property type="component" value="Unassembled WGS sequence"/>
</dbReference>
<dbReference type="InterPro" id="IPR006680">
    <property type="entry name" value="Amidohydro-rel"/>
</dbReference>
<dbReference type="PATRIC" id="fig|242163.4.peg.6764"/>
<protein>
    <submittedName>
        <fullName evidence="2">Putative 2-pyrone-4,6-dicarboxylic acid hydrolase</fullName>
    </submittedName>
</protein>